<proteinExistence type="predicted"/>
<dbReference type="AlphaFoldDB" id="A0A0U3FMQ9"/>
<dbReference type="Proteomes" id="UP000060043">
    <property type="component" value="Chromosome"/>
</dbReference>
<evidence type="ECO:0000313" key="1">
    <source>
        <dbReference type="EMBL" id="ALU29054.1"/>
    </source>
</evidence>
<organism evidence="1 4">
    <name type="scientific">Sulfolobus acidocaldarius</name>
    <dbReference type="NCBI Taxonomy" id="2285"/>
    <lineage>
        <taxon>Archaea</taxon>
        <taxon>Thermoproteota</taxon>
        <taxon>Thermoprotei</taxon>
        <taxon>Sulfolobales</taxon>
        <taxon>Sulfolobaceae</taxon>
        <taxon>Sulfolobus</taxon>
    </lineage>
</organism>
<protein>
    <recommendedName>
        <fullName evidence="5">SF3 helicase domain-containing protein</fullName>
    </recommendedName>
</protein>
<evidence type="ECO:0008006" key="5">
    <source>
        <dbReference type="Google" id="ProtNLM"/>
    </source>
</evidence>
<evidence type="ECO:0000313" key="2">
    <source>
        <dbReference type="EMBL" id="ALU31779.1"/>
    </source>
</evidence>
<dbReference type="Proteomes" id="UP000065473">
    <property type="component" value="Chromosome"/>
</dbReference>
<accession>A0A0U3FMQ9</accession>
<gene>
    <name evidence="1" type="ORF">ATY89_03235</name>
    <name evidence="2" type="ORF">ATZ20_06260</name>
</gene>
<reference evidence="3 4" key="1">
    <citation type="submission" date="2015-12" db="EMBL/GenBank/DDBJ databases">
        <title>A stable core within a dynamic pangenome in Sulfolobus acidocaldarius.</title>
        <authorList>
            <person name="Anderson R."/>
            <person name="Kouris A."/>
            <person name="Seward C."/>
            <person name="Campbell K."/>
            <person name="Whitaker R."/>
        </authorList>
    </citation>
    <scope>NUCLEOTIDE SEQUENCE [LARGE SCALE GENOMIC DNA]</scope>
    <source>
        <strain evidence="1 4">GG12-C01-09</strain>
        <strain evidence="2 3">NG05B_CO5_07</strain>
    </source>
</reference>
<evidence type="ECO:0000313" key="3">
    <source>
        <dbReference type="Proteomes" id="UP000060043"/>
    </source>
</evidence>
<name>A0A0U3FMQ9_9CREN</name>
<dbReference type="GeneID" id="14551154"/>
<dbReference type="InterPro" id="IPR027417">
    <property type="entry name" value="P-loop_NTPase"/>
</dbReference>
<sequence>MKLEFNELAEFLNQKFKEKFSEWTGKCKQYSSYVVCNCPLHPPDKRPSLVLTKLGKAFDNHAQKYGDKVTYSIEEFFKKLGIEGPEFQGDMKDKKEKEKAIVKDEIKVETAEEVEEDEAKEDIKEMILDLFVVSTITIGKEAYFFVKDDRGYWYYDEKTSEAILRTKIINFLDMYNVKTSDYQINTILNAIRGKTDVDEYSFDIVNSEGECTVVTPFKNGLYCDGKLINNFRGIWTYHLPYEYREISGNEVEQLLNKLSGYYPNIDDVLNIMALPFINRVQRKVVILYGPPRGGKDYLIEKILMSFVKITSLRPEVVTGDSRFELCGLWNFRAVYIGEVEYIGSKLATFLDNLSGGVLMKAECKNKAPIEMVFKGPVYLSANRLIIEDLPSGFYDRAEVVVFKNRFNAPKYILDESEKEVLINILIRRAQALSEKEEIHVGVNFDKFMESGSKCEEVIGLIKSGDKILSLRQIRDWLETTCAKFNLPLLMSDKELGKRLEELRVHKERGNLYTVDLPSDEEVRELFSDVEKES</sequence>
<dbReference type="EMBL" id="CP013694">
    <property type="protein sequence ID" value="ALU29054.1"/>
    <property type="molecule type" value="Genomic_DNA"/>
</dbReference>
<dbReference type="RefSeq" id="WP_011277524.1">
    <property type="nucleotide sequence ID" value="NZ_BHWZ01000001.1"/>
</dbReference>
<evidence type="ECO:0000313" key="4">
    <source>
        <dbReference type="Proteomes" id="UP000065473"/>
    </source>
</evidence>
<dbReference type="EMBL" id="CP013695">
    <property type="protein sequence ID" value="ALU31779.1"/>
    <property type="molecule type" value="Genomic_DNA"/>
</dbReference>
<dbReference type="SUPFAM" id="SSF52540">
    <property type="entry name" value="P-loop containing nucleoside triphosphate hydrolases"/>
    <property type="match status" value="1"/>
</dbReference>
<dbReference type="Gene3D" id="3.40.50.300">
    <property type="entry name" value="P-loop containing nucleotide triphosphate hydrolases"/>
    <property type="match status" value="1"/>
</dbReference>